<evidence type="ECO:0000259" key="4">
    <source>
        <dbReference type="PROSITE" id="PS01124"/>
    </source>
</evidence>
<dbReference type="InterPro" id="IPR035418">
    <property type="entry name" value="AraC-bd_2"/>
</dbReference>
<dbReference type="InterPro" id="IPR018060">
    <property type="entry name" value="HTH_AraC"/>
</dbReference>
<dbReference type="PROSITE" id="PS01124">
    <property type="entry name" value="HTH_ARAC_FAMILY_2"/>
    <property type="match status" value="1"/>
</dbReference>
<evidence type="ECO:0000256" key="3">
    <source>
        <dbReference type="ARBA" id="ARBA00023163"/>
    </source>
</evidence>
<comment type="caution">
    <text evidence="5">The sequence shown here is derived from an EMBL/GenBank/DDBJ whole genome shotgun (WGS) entry which is preliminary data.</text>
</comment>
<dbReference type="RefSeq" id="WP_179541950.1">
    <property type="nucleotide sequence ID" value="NZ_BAAALL010000005.1"/>
</dbReference>
<feature type="domain" description="HTH araC/xylS-type" evidence="4">
    <location>
        <begin position="208"/>
        <end position="307"/>
    </location>
</feature>
<dbReference type="GO" id="GO:0003700">
    <property type="term" value="F:DNA-binding transcription factor activity"/>
    <property type="evidence" value="ECO:0007669"/>
    <property type="project" value="InterPro"/>
</dbReference>
<dbReference type="Pfam" id="PF12833">
    <property type="entry name" value="HTH_18"/>
    <property type="match status" value="1"/>
</dbReference>
<reference evidence="5 6" key="1">
    <citation type="submission" date="2020-07" db="EMBL/GenBank/DDBJ databases">
        <title>Sequencing the genomes of 1000 actinobacteria strains.</title>
        <authorList>
            <person name="Klenk H.-P."/>
        </authorList>
    </citation>
    <scope>NUCLEOTIDE SEQUENCE [LARGE SCALE GENOMIC DNA]</scope>
    <source>
        <strain evidence="5 6">DSM 15475</strain>
    </source>
</reference>
<organism evidence="5 6">
    <name type="scientific">Nesterenkonia xinjiangensis</name>
    <dbReference type="NCBI Taxonomy" id="225327"/>
    <lineage>
        <taxon>Bacteria</taxon>
        <taxon>Bacillati</taxon>
        <taxon>Actinomycetota</taxon>
        <taxon>Actinomycetes</taxon>
        <taxon>Micrococcales</taxon>
        <taxon>Micrococcaceae</taxon>
        <taxon>Nesterenkonia</taxon>
    </lineage>
</organism>
<dbReference type="PROSITE" id="PS00041">
    <property type="entry name" value="HTH_ARAC_FAMILY_1"/>
    <property type="match status" value="1"/>
</dbReference>
<dbReference type="PANTHER" id="PTHR46796:SF6">
    <property type="entry name" value="ARAC SUBFAMILY"/>
    <property type="match status" value="1"/>
</dbReference>
<dbReference type="Proteomes" id="UP000535437">
    <property type="component" value="Unassembled WGS sequence"/>
</dbReference>
<proteinExistence type="predicted"/>
<keyword evidence="2 5" id="KW-0238">DNA-binding</keyword>
<keyword evidence="3" id="KW-0804">Transcription</keyword>
<keyword evidence="6" id="KW-1185">Reference proteome</keyword>
<dbReference type="GO" id="GO:0043565">
    <property type="term" value="F:sequence-specific DNA binding"/>
    <property type="evidence" value="ECO:0007669"/>
    <property type="project" value="InterPro"/>
</dbReference>
<name>A0A7Z0GP15_9MICC</name>
<dbReference type="InterPro" id="IPR009057">
    <property type="entry name" value="Homeodomain-like_sf"/>
</dbReference>
<dbReference type="SUPFAM" id="SSF46689">
    <property type="entry name" value="Homeodomain-like"/>
    <property type="match status" value="1"/>
</dbReference>
<keyword evidence="1" id="KW-0805">Transcription regulation</keyword>
<dbReference type="InterPro" id="IPR018062">
    <property type="entry name" value="HTH_AraC-typ_CS"/>
</dbReference>
<dbReference type="Gene3D" id="1.10.10.60">
    <property type="entry name" value="Homeodomain-like"/>
    <property type="match status" value="1"/>
</dbReference>
<dbReference type="EMBL" id="JACCFY010000001">
    <property type="protein sequence ID" value="NYJ78631.1"/>
    <property type="molecule type" value="Genomic_DNA"/>
</dbReference>
<evidence type="ECO:0000256" key="1">
    <source>
        <dbReference type="ARBA" id="ARBA00023015"/>
    </source>
</evidence>
<dbReference type="AlphaFoldDB" id="A0A7Z0GP15"/>
<dbReference type="Pfam" id="PF14525">
    <property type="entry name" value="AraC_binding_2"/>
    <property type="match status" value="1"/>
</dbReference>
<dbReference type="InterPro" id="IPR050204">
    <property type="entry name" value="AraC_XylS_family_regulators"/>
</dbReference>
<dbReference type="SMART" id="SM00342">
    <property type="entry name" value="HTH_ARAC"/>
    <property type="match status" value="1"/>
</dbReference>
<accession>A0A7Z0GP15</accession>
<sequence length="314" mass="34519">MEHHVADSFGHWSEICSRSFVPLLACPRTLTTCADDDFTAHITTRHLGPVRLAHVSSGASRIVRSGRLIAAEPREDVLLSLQIAGAGTVTQGGRQAHLIPSQAALYETDRPYELRFDRPMSEYVVQAPRSLVRIAPAAARRSTAIPVAGRSTTVLRHIVQELLTAEESLDAVQGEMYGHIVLELLADGIRTLDDGEVEGALSGESLVASAQAIMERDSADPQLTIESVARRLGISRRSLEKLFADHGATTPAAHLRRARLRRAERLLVRSDATIAAIGYAAGFSDERTFYRAFRRCHDMPPNEWRTRQGRHHAG</sequence>
<gene>
    <name evidence="5" type="ORF">HNR09_002042</name>
</gene>
<dbReference type="PANTHER" id="PTHR46796">
    <property type="entry name" value="HTH-TYPE TRANSCRIPTIONAL ACTIVATOR RHAS-RELATED"/>
    <property type="match status" value="1"/>
</dbReference>
<evidence type="ECO:0000313" key="5">
    <source>
        <dbReference type="EMBL" id="NYJ78631.1"/>
    </source>
</evidence>
<evidence type="ECO:0000313" key="6">
    <source>
        <dbReference type="Proteomes" id="UP000535437"/>
    </source>
</evidence>
<protein>
    <submittedName>
        <fullName evidence="5">AraC-like DNA-binding protein</fullName>
    </submittedName>
</protein>
<evidence type="ECO:0000256" key="2">
    <source>
        <dbReference type="ARBA" id="ARBA00023125"/>
    </source>
</evidence>